<keyword evidence="5 6" id="KW-0472">Membrane</keyword>
<evidence type="ECO:0000313" key="9">
    <source>
        <dbReference type="Proteomes" id="UP001060336"/>
    </source>
</evidence>
<feature type="transmembrane region" description="Helical" evidence="6">
    <location>
        <begin position="24"/>
        <end position="46"/>
    </location>
</feature>
<evidence type="ECO:0000313" key="8">
    <source>
        <dbReference type="EMBL" id="UUX48120.1"/>
    </source>
</evidence>
<feature type="domain" description="VTT" evidence="7">
    <location>
        <begin position="89"/>
        <end position="202"/>
    </location>
</feature>
<dbReference type="EMBL" id="CP102480">
    <property type="protein sequence ID" value="UUX48120.1"/>
    <property type="molecule type" value="Genomic_DNA"/>
</dbReference>
<dbReference type="InterPro" id="IPR032816">
    <property type="entry name" value="VTT_dom"/>
</dbReference>
<reference evidence="8" key="1">
    <citation type="submission" date="2022-08" db="EMBL/GenBank/DDBJ databases">
        <title>Nisaea acidiphila sp. nov., isolated from a marine algal debris and emended description of the genus Nisaea Urios et al. 2008.</title>
        <authorList>
            <person name="Kwon K."/>
        </authorList>
    </citation>
    <scope>NUCLEOTIDE SEQUENCE</scope>
    <source>
        <strain evidence="8">MEBiC11861</strain>
    </source>
</reference>
<dbReference type="PANTHER" id="PTHR12677">
    <property type="entry name" value="GOLGI APPARATUS MEMBRANE PROTEIN TVP38-RELATED"/>
    <property type="match status" value="1"/>
</dbReference>
<evidence type="ECO:0000256" key="4">
    <source>
        <dbReference type="ARBA" id="ARBA00022989"/>
    </source>
</evidence>
<dbReference type="AlphaFoldDB" id="A0A9J7AKV3"/>
<feature type="transmembrane region" description="Helical" evidence="6">
    <location>
        <begin position="150"/>
        <end position="175"/>
    </location>
</feature>
<dbReference type="KEGG" id="naci:NUH88_11900"/>
<keyword evidence="3 6" id="KW-0812">Transmembrane</keyword>
<protein>
    <recommendedName>
        <fullName evidence="6">TVP38/TMEM64 family membrane protein</fullName>
    </recommendedName>
</protein>
<evidence type="ECO:0000259" key="7">
    <source>
        <dbReference type="Pfam" id="PF09335"/>
    </source>
</evidence>
<evidence type="ECO:0000256" key="3">
    <source>
        <dbReference type="ARBA" id="ARBA00022692"/>
    </source>
</evidence>
<evidence type="ECO:0000256" key="1">
    <source>
        <dbReference type="ARBA" id="ARBA00004651"/>
    </source>
</evidence>
<organism evidence="8 9">
    <name type="scientific">Nisaea acidiphila</name>
    <dbReference type="NCBI Taxonomy" id="1862145"/>
    <lineage>
        <taxon>Bacteria</taxon>
        <taxon>Pseudomonadati</taxon>
        <taxon>Pseudomonadota</taxon>
        <taxon>Alphaproteobacteria</taxon>
        <taxon>Rhodospirillales</taxon>
        <taxon>Thalassobaculaceae</taxon>
        <taxon>Nisaea</taxon>
    </lineage>
</organism>
<comment type="subcellular location">
    <subcellularLocation>
        <location evidence="1 6">Cell membrane</location>
        <topology evidence="1 6">Multi-pass membrane protein</topology>
    </subcellularLocation>
</comment>
<feature type="transmembrane region" description="Helical" evidence="6">
    <location>
        <begin position="224"/>
        <end position="241"/>
    </location>
</feature>
<evidence type="ECO:0000256" key="6">
    <source>
        <dbReference type="RuleBase" id="RU366058"/>
    </source>
</evidence>
<keyword evidence="9" id="KW-1185">Reference proteome</keyword>
<accession>A0A9J7AKV3</accession>
<dbReference type="GO" id="GO:0005886">
    <property type="term" value="C:plasma membrane"/>
    <property type="evidence" value="ECO:0007669"/>
    <property type="project" value="UniProtKB-SubCell"/>
</dbReference>
<keyword evidence="4 6" id="KW-1133">Transmembrane helix</keyword>
<evidence type="ECO:0000256" key="5">
    <source>
        <dbReference type="ARBA" id="ARBA00023136"/>
    </source>
</evidence>
<evidence type="ECO:0000256" key="2">
    <source>
        <dbReference type="ARBA" id="ARBA00022475"/>
    </source>
</evidence>
<sequence length="252" mass="26700">MVEETEVRNGLEEQRGGSGWLSRLLPVLLLVLATGLFFGLGLDRYVSLELLRENRDLLTGFVTDHYLVAALVFIGLYAVVTGLSVPGAAVLTLSGGFLFGTVGGTAYAVIGATLGATAIFLAARTAFADVLRRRAGRAIGMMREGFRKDAFNYLLFLRLVPAFPFFLVNLVPAFLGVSTRTYVLATVIGIIPGGFVFASVGAGLGSIFDQEGEIGLADVMTPEIILAMVGLGVLALVPVAAKRFLGRKDPRG</sequence>
<comment type="similarity">
    <text evidence="6">Belongs to the TVP38/TMEM64 family.</text>
</comment>
<gene>
    <name evidence="8" type="ORF">NUH88_11900</name>
</gene>
<dbReference type="RefSeq" id="WP_257766628.1">
    <property type="nucleotide sequence ID" value="NZ_CP102480.1"/>
</dbReference>
<dbReference type="Proteomes" id="UP001060336">
    <property type="component" value="Chromosome"/>
</dbReference>
<name>A0A9J7AKV3_9PROT</name>
<keyword evidence="2 6" id="KW-1003">Cell membrane</keyword>
<dbReference type="InterPro" id="IPR015414">
    <property type="entry name" value="TMEM64"/>
</dbReference>
<feature type="transmembrane region" description="Helical" evidence="6">
    <location>
        <begin position="97"/>
        <end position="123"/>
    </location>
</feature>
<dbReference type="PANTHER" id="PTHR12677:SF59">
    <property type="entry name" value="GOLGI APPARATUS MEMBRANE PROTEIN TVP38-RELATED"/>
    <property type="match status" value="1"/>
</dbReference>
<feature type="transmembrane region" description="Helical" evidence="6">
    <location>
        <begin position="182"/>
        <end position="204"/>
    </location>
</feature>
<dbReference type="Pfam" id="PF09335">
    <property type="entry name" value="VTT_dom"/>
    <property type="match status" value="1"/>
</dbReference>
<proteinExistence type="inferred from homology"/>
<feature type="transmembrane region" description="Helical" evidence="6">
    <location>
        <begin position="66"/>
        <end position="85"/>
    </location>
</feature>